<gene>
    <name evidence="3" type="ORF">J2Z66_007996</name>
</gene>
<dbReference type="Pfam" id="PF03795">
    <property type="entry name" value="YCII"/>
    <property type="match status" value="1"/>
</dbReference>
<evidence type="ECO:0000256" key="1">
    <source>
        <dbReference type="ARBA" id="ARBA00007689"/>
    </source>
</evidence>
<accession>A0ABS4J934</accession>
<comment type="similarity">
    <text evidence="1">Belongs to the YciI family.</text>
</comment>
<evidence type="ECO:0000259" key="2">
    <source>
        <dbReference type="Pfam" id="PF03795"/>
    </source>
</evidence>
<keyword evidence="4" id="KW-1185">Reference proteome</keyword>
<evidence type="ECO:0000313" key="4">
    <source>
        <dbReference type="Proteomes" id="UP001519287"/>
    </source>
</evidence>
<organism evidence="3 4">
    <name type="scientific">Paenibacillus eucommiae</name>
    <dbReference type="NCBI Taxonomy" id="1355755"/>
    <lineage>
        <taxon>Bacteria</taxon>
        <taxon>Bacillati</taxon>
        <taxon>Bacillota</taxon>
        <taxon>Bacilli</taxon>
        <taxon>Bacillales</taxon>
        <taxon>Paenibacillaceae</taxon>
        <taxon>Paenibacillus</taxon>
    </lineage>
</organism>
<comment type="caution">
    <text evidence="3">The sequence shown here is derived from an EMBL/GenBank/DDBJ whole genome shotgun (WGS) entry which is preliminary data.</text>
</comment>
<name>A0ABS4J934_9BACL</name>
<dbReference type="Proteomes" id="UP001519287">
    <property type="component" value="Unassembled WGS sequence"/>
</dbReference>
<proteinExistence type="inferred from homology"/>
<dbReference type="PANTHER" id="PTHR37828">
    <property type="entry name" value="GSR2449 PROTEIN"/>
    <property type="match status" value="1"/>
</dbReference>
<sequence length="93" mass="10443">MTYFAVILPALNPELGPVYLEAHIAYLDRLRSEGKVAANGRLLDGPGGLVIYKGDSLEEVKLLVEQDPFIIHKVRSFEIYEWAVKWAEDALSI</sequence>
<dbReference type="PANTHER" id="PTHR37828:SF1">
    <property type="entry name" value="YCII-RELATED DOMAIN-CONTAINING PROTEIN"/>
    <property type="match status" value="1"/>
</dbReference>
<reference evidence="3 4" key="1">
    <citation type="submission" date="2021-03" db="EMBL/GenBank/DDBJ databases">
        <title>Genomic Encyclopedia of Type Strains, Phase IV (KMG-IV): sequencing the most valuable type-strain genomes for metagenomic binning, comparative biology and taxonomic classification.</title>
        <authorList>
            <person name="Goeker M."/>
        </authorList>
    </citation>
    <scope>NUCLEOTIDE SEQUENCE [LARGE SCALE GENOMIC DNA]</scope>
    <source>
        <strain evidence="3 4">DSM 26048</strain>
    </source>
</reference>
<evidence type="ECO:0000313" key="3">
    <source>
        <dbReference type="EMBL" id="MBP1996350.1"/>
    </source>
</evidence>
<protein>
    <submittedName>
        <fullName evidence="3">Uncharacterized protein YciI</fullName>
    </submittedName>
</protein>
<dbReference type="InterPro" id="IPR005545">
    <property type="entry name" value="YCII"/>
</dbReference>
<dbReference type="RefSeq" id="WP_209978691.1">
    <property type="nucleotide sequence ID" value="NZ_JAGGLB010000048.1"/>
</dbReference>
<dbReference type="InterPro" id="IPR011008">
    <property type="entry name" value="Dimeric_a/b-barrel"/>
</dbReference>
<dbReference type="EMBL" id="JAGGLB010000048">
    <property type="protein sequence ID" value="MBP1996350.1"/>
    <property type="molecule type" value="Genomic_DNA"/>
</dbReference>
<dbReference type="Gene3D" id="3.30.70.1060">
    <property type="entry name" value="Dimeric alpha+beta barrel"/>
    <property type="match status" value="1"/>
</dbReference>
<dbReference type="SUPFAM" id="SSF54909">
    <property type="entry name" value="Dimeric alpha+beta barrel"/>
    <property type="match status" value="1"/>
</dbReference>
<feature type="domain" description="YCII-related" evidence="2">
    <location>
        <begin position="20"/>
        <end position="82"/>
    </location>
</feature>